<dbReference type="Proteomes" id="UP001233999">
    <property type="component" value="Unassembled WGS sequence"/>
</dbReference>
<reference evidence="1" key="1">
    <citation type="journal article" date="2023" name="IScience">
        <title>Live-bearing cockroach genome reveals convergent evolutionary mechanisms linked to viviparity in insects and beyond.</title>
        <authorList>
            <person name="Fouks B."/>
            <person name="Harrison M.C."/>
            <person name="Mikhailova A.A."/>
            <person name="Marchal E."/>
            <person name="English S."/>
            <person name="Carruthers M."/>
            <person name="Jennings E.C."/>
            <person name="Chiamaka E.L."/>
            <person name="Frigard R.A."/>
            <person name="Pippel M."/>
            <person name="Attardo G.M."/>
            <person name="Benoit J.B."/>
            <person name="Bornberg-Bauer E."/>
            <person name="Tobe S.S."/>
        </authorList>
    </citation>
    <scope>NUCLEOTIDE SEQUENCE</scope>
    <source>
        <strain evidence="1">Stay&amp;Tobe</strain>
    </source>
</reference>
<accession>A0AAD8ERX7</accession>
<sequence>CKCIINTLFNLRSLKHVHITVSWRVLWFRIVLLRIYLISNNRLSTSSDLPARGTFRNKFIHAIRERCSYLTPQTYKRRQAMHFRNR</sequence>
<dbReference type="AlphaFoldDB" id="A0AAD8ERX7"/>
<feature type="non-terminal residue" evidence="1">
    <location>
        <position position="86"/>
    </location>
</feature>
<proteinExistence type="predicted"/>
<reference evidence="1" key="2">
    <citation type="submission" date="2023-05" db="EMBL/GenBank/DDBJ databases">
        <authorList>
            <person name="Fouks B."/>
        </authorList>
    </citation>
    <scope>NUCLEOTIDE SEQUENCE</scope>
    <source>
        <strain evidence="1">Stay&amp;Tobe</strain>
        <tissue evidence="1">Testes</tissue>
    </source>
</reference>
<comment type="caution">
    <text evidence="1">The sequence shown here is derived from an EMBL/GenBank/DDBJ whole genome shotgun (WGS) entry which is preliminary data.</text>
</comment>
<feature type="non-terminal residue" evidence="1">
    <location>
        <position position="1"/>
    </location>
</feature>
<dbReference type="EMBL" id="JASPKZ010000040">
    <property type="protein sequence ID" value="KAJ9600940.1"/>
    <property type="molecule type" value="Genomic_DNA"/>
</dbReference>
<organism evidence="1 2">
    <name type="scientific">Diploptera punctata</name>
    <name type="common">Pacific beetle cockroach</name>
    <dbReference type="NCBI Taxonomy" id="6984"/>
    <lineage>
        <taxon>Eukaryota</taxon>
        <taxon>Metazoa</taxon>
        <taxon>Ecdysozoa</taxon>
        <taxon>Arthropoda</taxon>
        <taxon>Hexapoda</taxon>
        <taxon>Insecta</taxon>
        <taxon>Pterygota</taxon>
        <taxon>Neoptera</taxon>
        <taxon>Polyneoptera</taxon>
        <taxon>Dictyoptera</taxon>
        <taxon>Blattodea</taxon>
        <taxon>Blaberoidea</taxon>
        <taxon>Blaberidae</taxon>
        <taxon>Diplopterinae</taxon>
        <taxon>Diploptera</taxon>
    </lineage>
</organism>
<evidence type="ECO:0000313" key="2">
    <source>
        <dbReference type="Proteomes" id="UP001233999"/>
    </source>
</evidence>
<keyword evidence="2" id="KW-1185">Reference proteome</keyword>
<protein>
    <submittedName>
        <fullName evidence="1">Uncharacterized protein</fullName>
    </submittedName>
</protein>
<name>A0AAD8ERX7_DIPPU</name>
<evidence type="ECO:0000313" key="1">
    <source>
        <dbReference type="EMBL" id="KAJ9600940.1"/>
    </source>
</evidence>
<gene>
    <name evidence="1" type="ORF">L9F63_000887</name>
</gene>